<keyword evidence="3" id="KW-0808">Transferase</keyword>
<evidence type="ECO:0000256" key="3">
    <source>
        <dbReference type="ARBA" id="ARBA00022679"/>
    </source>
</evidence>
<dbReference type="AlphaFoldDB" id="A0A4Q9M9B2"/>
<dbReference type="Pfam" id="PF05724">
    <property type="entry name" value="TPMT"/>
    <property type="match status" value="1"/>
</dbReference>
<keyword evidence="2" id="KW-0489">Methyltransferase</keyword>
<proteinExistence type="predicted"/>
<evidence type="ECO:0000256" key="2">
    <source>
        <dbReference type="ARBA" id="ARBA00022603"/>
    </source>
</evidence>
<dbReference type="Proteomes" id="UP000292957">
    <property type="component" value="Unassembled WGS sequence"/>
</dbReference>
<dbReference type="GO" id="GO:0032259">
    <property type="term" value="P:methylation"/>
    <property type="evidence" value="ECO:0007669"/>
    <property type="project" value="UniProtKB-KW"/>
</dbReference>
<gene>
    <name evidence="5" type="ORF">BD311DRAFT_782453</name>
</gene>
<evidence type="ECO:0008006" key="6">
    <source>
        <dbReference type="Google" id="ProtNLM"/>
    </source>
</evidence>
<dbReference type="InterPro" id="IPR029063">
    <property type="entry name" value="SAM-dependent_MTases_sf"/>
</dbReference>
<evidence type="ECO:0000313" key="5">
    <source>
        <dbReference type="EMBL" id="TBU22236.1"/>
    </source>
</evidence>
<name>A0A4Q9M9B2_9APHY</name>
<evidence type="ECO:0000256" key="1">
    <source>
        <dbReference type="ARBA" id="ARBA00022553"/>
    </source>
</evidence>
<dbReference type="EMBL" id="ML143551">
    <property type="protein sequence ID" value="TBU22236.1"/>
    <property type="molecule type" value="Genomic_DNA"/>
</dbReference>
<sequence>MGCRLVGINFLRRCVSPSLIEDRRSDTTPWDAGSYQPALKEVLDDKALALPTECRALVPGCGRGYDAILIAKTLSLETLGIDVAPTAIAAAQE</sequence>
<dbReference type="PROSITE" id="PS51585">
    <property type="entry name" value="SAM_MT_TPMT"/>
    <property type="match status" value="1"/>
</dbReference>
<evidence type="ECO:0000256" key="4">
    <source>
        <dbReference type="ARBA" id="ARBA00022691"/>
    </source>
</evidence>
<dbReference type="PANTHER" id="PTHR32183:SF6">
    <property type="entry name" value="CYSTEINE SULFINATE DESULFINASE_CYSTEINE DESULFURASE AND RELATED ENZYMES"/>
    <property type="match status" value="1"/>
</dbReference>
<protein>
    <recommendedName>
        <fullName evidence="6">S-adenosyl-L-methionine-dependent methyltransferase</fullName>
    </recommendedName>
</protein>
<accession>A0A4Q9M9B2</accession>
<keyword evidence="1" id="KW-0597">Phosphoprotein</keyword>
<reference evidence="5" key="1">
    <citation type="submission" date="2019-01" db="EMBL/GenBank/DDBJ databases">
        <title>Draft genome sequences of three monokaryotic isolates of the white-rot basidiomycete fungus Dichomitus squalens.</title>
        <authorList>
            <consortium name="DOE Joint Genome Institute"/>
            <person name="Lopez S.C."/>
            <person name="Andreopoulos B."/>
            <person name="Pangilinan J."/>
            <person name="Lipzen A."/>
            <person name="Riley R."/>
            <person name="Ahrendt S."/>
            <person name="Ng V."/>
            <person name="Barry K."/>
            <person name="Daum C."/>
            <person name="Grigoriev I.V."/>
            <person name="Hilden K.S."/>
            <person name="Makela M.R."/>
            <person name="de Vries R.P."/>
        </authorList>
    </citation>
    <scope>NUCLEOTIDE SEQUENCE [LARGE SCALE GENOMIC DNA]</scope>
    <source>
        <strain evidence="5">OM18370.1</strain>
    </source>
</reference>
<dbReference type="Gene3D" id="3.40.50.150">
    <property type="entry name" value="Vaccinia Virus protein VP39"/>
    <property type="match status" value="1"/>
</dbReference>
<dbReference type="GO" id="GO:0008757">
    <property type="term" value="F:S-adenosylmethionine-dependent methyltransferase activity"/>
    <property type="evidence" value="ECO:0007669"/>
    <property type="project" value="InterPro"/>
</dbReference>
<dbReference type="OrthoDB" id="276151at2759"/>
<keyword evidence="4" id="KW-0949">S-adenosyl-L-methionine</keyword>
<dbReference type="PANTHER" id="PTHR32183">
    <property type="match status" value="1"/>
</dbReference>
<dbReference type="InterPro" id="IPR008854">
    <property type="entry name" value="TPMT"/>
</dbReference>
<dbReference type="SUPFAM" id="SSF53335">
    <property type="entry name" value="S-adenosyl-L-methionine-dependent methyltransferases"/>
    <property type="match status" value="1"/>
</dbReference>
<organism evidence="5">
    <name type="scientific">Dichomitus squalens</name>
    <dbReference type="NCBI Taxonomy" id="114155"/>
    <lineage>
        <taxon>Eukaryota</taxon>
        <taxon>Fungi</taxon>
        <taxon>Dikarya</taxon>
        <taxon>Basidiomycota</taxon>
        <taxon>Agaricomycotina</taxon>
        <taxon>Agaricomycetes</taxon>
        <taxon>Polyporales</taxon>
        <taxon>Polyporaceae</taxon>
        <taxon>Dichomitus</taxon>
    </lineage>
</organism>